<evidence type="ECO:0000313" key="11">
    <source>
        <dbReference type="Proteomes" id="UP000198341"/>
    </source>
</evidence>
<comment type="catalytic activity">
    <reaction evidence="7 9">
        <text>oxaloacetate + H(+) = pyruvate + CO2</text>
        <dbReference type="Rhea" id="RHEA:15641"/>
        <dbReference type="ChEBI" id="CHEBI:15361"/>
        <dbReference type="ChEBI" id="CHEBI:15378"/>
        <dbReference type="ChEBI" id="CHEBI:16452"/>
        <dbReference type="ChEBI" id="CHEBI:16526"/>
        <dbReference type="EC" id="4.1.1.112"/>
    </reaction>
</comment>
<dbReference type="EMBL" id="FO082270">
    <property type="protein sequence ID" value="CCO66442.1"/>
    <property type="molecule type" value="Genomic_DNA"/>
</dbReference>
<feature type="binding site" evidence="8">
    <location>
        <position position="180"/>
    </location>
    <ligand>
        <name>substrate</name>
    </ligand>
</feature>
<dbReference type="Pfam" id="PF03737">
    <property type="entry name" value="RraA-like"/>
    <property type="match status" value="1"/>
</dbReference>
<evidence type="ECO:0000256" key="8">
    <source>
        <dbReference type="PIRSR" id="PIRSR605493-1"/>
    </source>
</evidence>
<dbReference type="NCBIfam" id="NF006875">
    <property type="entry name" value="PRK09372.1"/>
    <property type="match status" value="1"/>
</dbReference>
<evidence type="ECO:0000256" key="1">
    <source>
        <dbReference type="ARBA" id="ARBA00001342"/>
    </source>
</evidence>
<keyword evidence="5 9" id="KW-0456">Lyase</keyword>
<feature type="binding site" evidence="8">
    <location>
        <position position="181"/>
    </location>
    <ligand>
        <name>Mg(2+)</name>
        <dbReference type="ChEBI" id="CHEBI:18420"/>
    </ligand>
</feature>
<dbReference type="InterPro" id="IPR036704">
    <property type="entry name" value="RraA/RraA-like_sf"/>
</dbReference>
<evidence type="ECO:0000256" key="3">
    <source>
        <dbReference type="ARBA" id="ARBA00011233"/>
    </source>
</evidence>
<evidence type="ECO:0000256" key="9">
    <source>
        <dbReference type="RuleBase" id="RU004338"/>
    </source>
</evidence>
<dbReference type="GO" id="GO:0008948">
    <property type="term" value="F:oxaloacetate decarboxylase activity"/>
    <property type="evidence" value="ECO:0007669"/>
    <property type="project" value="UniProtKB-EC"/>
</dbReference>
<dbReference type="RefSeq" id="XP_007510882.1">
    <property type="nucleotide sequence ID" value="XM_007510820.1"/>
</dbReference>
<dbReference type="EC" id="4.1.3.17" evidence="9"/>
<comment type="catalytic activity">
    <reaction evidence="1 9">
        <text>4-hydroxy-4-methyl-2-oxoglutarate = 2 pyruvate</text>
        <dbReference type="Rhea" id="RHEA:22748"/>
        <dbReference type="ChEBI" id="CHEBI:15361"/>
        <dbReference type="ChEBI" id="CHEBI:58276"/>
        <dbReference type="EC" id="4.1.3.17"/>
    </reaction>
</comment>
<name>K8F322_9CHLO</name>
<dbReference type="GeneID" id="19013762"/>
<comment type="similarity">
    <text evidence="2 9">Belongs to the class II aldolase/RraA-like family.</text>
</comment>
<evidence type="ECO:0000256" key="7">
    <source>
        <dbReference type="ARBA" id="ARBA00047973"/>
    </source>
</evidence>
<dbReference type="GO" id="GO:0051252">
    <property type="term" value="P:regulation of RNA metabolic process"/>
    <property type="evidence" value="ECO:0007669"/>
    <property type="project" value="InterPro"/>
</dbReference>
<comment type="cofactor">
    <cofactor evidence="9">
        <name>a divalent metal cation</name>
        <dbReference type="ChEBI" id="CHEBI:60240"/>
    </cofactor>
</comment>
<feature type="binding site" evidence="8">
    <location>
        <begin position="158"/>
        <end position="161"/>
    </location>
    <ligand>
        <name>substrate</name>
    </ligand>
</feature>
<evidence type="ECO:0000256" key="4">
    <source>
        <dbReference type="ARBA" id="ARBA00022723"/>
    </source>
</evidence>
<evidence type="ECO:0000256" key="5">
    <source>
        <dbReference type="ARBA" id="ARBA00023239"/>
    </source>
</evidence>
<dbReference type="GO" id="GO:0008428">
    <property type="term" value="F:ribonuclease inhibitor activity"/>
    <property type="evidence" value="ECO:0007669"/>
    <property type="project" value="InterPro"/>
</dbReference>
<proteinExistence type="inferred from homology"/>
<sequence>MGRGRVERQLCKFLFSSRPSSNVQERCLSSLWLQNSDKKNIHFSALRQHNPSHFNGMESNSIPEPTTTSDVVDAYFSHLSVVDQVQNDAKVKFDCLVDLNLKPYGGAFDRTSFFRGEITTIKCFENNPLVRETLTKESGVNRVLVIDGGGSRRCALLGGEIAKIAEGNQWEGIVVNGCIRDTNEMRWCGLKIPILAVGTSPVPSSKRDPGVKDPKFGVTFGGVNFKSGSWVYADCDGVLVTREKGPLV</sequence>
<dbReference type="Proteomes" id="UP000198341">
    <property type="component" value="Chromosome 9"/>
</dbReference>
<dbReference type="PANTHER" id="PTHR33254">
    <property type="entry name" value="4-HYDROXY-4-METHYL-2-OXOGLUTARATE ALDOLASE 3-RELATED"/>
    <property type="match status" value="1"/>
</dbReference>
<dbReference type="GO" id="GO:0046872">
    <property type="term" value="F:metal ion binding"/>
    <property type="evidence" value="ECO:0007669"/>
    <property type="project" value="UniProtKB-KW"/>
</dbReference>
<dbReference type="InterPro" id="IPR005493">
    <property type="entry name" value="RraA/RraA-like"/>
</dbReference>
<comment type="cofactor">
    <cofactor evidence="8">
        <name>Mg(2+)</name>
        <dbReference type="ChEBI" id="CHEBI:18420"/>
    </cofactor>
</comment>
<gene>
    <name evidence="10" type="ORF">Bathy09g02550</name>
</gene>
<dbReference type="KEGG" id="bpg:Bathy09g02550"/>
<evidence type="ECO:0000256" key="6">
    <source>
        <dbReference type="ARBA" id="ARBA00025046"/>
    </source>
</evidence>
<dbReference type="AlphaFoldDB" id="K8F322"/>
<accession>K8F322</accession>
<dbReference type="SUPFAM" id="SSF89562">
    <property type="entry name" value="RraA-like"/>
    <property type="match status" value="1"/>
</dbReference>
<keyword evidence="4 8" id="KW-0479">Metal-binding</keyword>
<dbReference type="eggNOG" id="ENOG502S32I">
    <property type="taxonomic scope" value="Eukaryota"/>
</dbReference>
<comment type="function">
    <text evidence="6 9">Catalyzes the aldol cleavage of 4-hydroxy-4-methyl-2-oxoglutarate (HMG) into 2 molecules of pyruvate. Also contains a secondary oxaloacetate (OAA) decarboxylase activity due to the common pyruvate enolate transition state formed following C-C bond cleavage in the retro-aldol and decarboxylation reactions.</text>
</comment>
<comment type="subunit">
    <text evidence="3 9">Homotrimer.</text>
</comment>
<keyword evidence="11" id="KW-1185">Reference proteome</keyword>
<protein>
    <recommendedName>
        <fullName evidence="9">4-hydroxy-4-methyl-2-oxoglutarate aldolase</fullName>
        <shortName evidence="9">HMG aldolase</shortName>
        <ecNumber evidence="9">4.1.1.112</ecNumber>
        <ecNumber evidence="9">4.1.3.17</ecNumber>
    </recommendedName>
    <alternativeName>
        <fullName evidence="9">Oxaloacetate decarboxylase</fullName>
    </alternativeName>
</protein>
<dbReference type="InterPro" id="IPR010203">
    <property type="entry name" value="RraA"/>
</dbReference>
<dbReference type="NCBIfam" id="TIGR01935">
    <property type="entry name" value="NOT-MenG"/>
    <property type="match status" value="1"/>
</dbReference>
<dbReference type="EC" id="4.1.1.112" evidence="9"/>
<dbReference type="CDD" id="cd16841">
    <property type="entry name" value="RraA_family"/>
    <property type="match status" value="1"/>
</dbReference>
<keyword evidence="8" id="KW-0460">Magnesium</keyword>
<evidence type="ECO:0000256" key="2">
    <source>
        <dbReference type="ARBA" id="ARBA00008621"/>
    </source>
</evidence>
<dbReference type="PANTHER" id="PTHR33254:SF4">
    <property type="entry name" value="4-HYDROXY-4-METHYL-2-OXOGLUTARATE ALDOLASE 3-RELATED"/>
    <property type="match status" value="1"/>
</dbReference>
<dbReference type="GO" id="GO:0047443">
    <property type="term" value="F:4-hydroxy-4-methyl-2-oxoglutarate aldolase activity"/>
    <property type="evidence" value="ECO:0007669"/>
    <property type="project" value="UniProtKB-EC"/>
</dbReference>
<evidence type="ECO:0000313" key="10">
    <source>
        <dbReference type="EMBL" id="CCO66442.1"/>
    </source>
</evidence>
<organism evidence="10 11">
    <name type="scientific">Bathycoccus prasinos</name>
    <dbReference type="NCBI Taxonomy" id="41875"/>
    <lineage>
        <taxon>Eukaryota</taxon>
        <taxon>Viridiplantae</taxon>
        <taxon>Chlorophyta</taxon>
        <taxon>Mamiellophyceae</taxon>
        <taxon>Mamiellales</taxon>
        <taxon>Bathycoccaceae</taxon>
        <taxon>Bathycoccus</taxon>
    </lineage>
</organism>
<reference evidence="10 11" key="1">
    <citation type="submission" date="2011-10" db="EMBL/GenBank/DDBJ databases">
        <authorList>
            <person name="Genoscope - CEA"/>
        </authorList>
    </citation>
    <scope>NUCLEOTIDE SEQUENCE [LARGE SCALE GENOMIC DNA]</scope>
    <source>
        <strain evidence="10 11">RCC 1105</strain>
    </source>
</reference>
<dbReference type="STRING" id="41875.K8F322"/>
<dbReference type="Gene3D" id="3.50.30.40">
    <property type="entry name" value="Ribonuclease E inhibitor RraA/RraA-like"/>
    <property type="match status" value="1"/>
</dbReference>
<dbReference type="OrthoDB" id="497852at2759"/>